<keyword evidence="17" id="KW-0614">Plasmid</keyword>
<keyword evidence="12 14" id="KW-0472">Membrane</keyword>
<comment type="similarity">
    <text evidence="15">Belongs to the AAA ATPase family.</text>
</comment>
<feature type="transmembrane region" description="Helical" evidence="14">
    <location>
        <begin position="109"/>
        <end position="130"/>
    </location>
</feature>
<dbReference type="GO" id="GO:0005524">
    <property type="term" value="F:ATP binding"/>
    <property type="evidence" value="ECO:0007669"/>
    <property type="project" value="UniProtKB-UniRule"/>
</dbReference>
<dbReference type="InterPro" id="IPR027417">
    <property type="entry name" value="P-loop_NTPase"/>
</dbReference>
<evidence type="ECO:0000313" key="17">
    <source>
        <dbReference type="EMBL" id="ASW03716.1"/>
    </source>
</evidence>
<comment type="similarity">
    <text evidence="13 14">In the central section; belongs to the AAA ATPase family.</text>
</comment>
<dbReference type="FunFam" id="1.20.58.760:FF:000001">
    <property type="entry name" value="ATP-dependent zinc metalloprotease FtsH"/>
    <property type="match status" value="1"/>
</dbReference>
<dbReference type="Pfam" id="PF00004">
    <property type="entry name" value="AAA"/>
    <property type="match status" value="1"/>
</dbReference>
<dbReference type="RefSeq" id="WP_011875665.1">
    <property type="nucleotide sequence ID" value="NZ_CP022992.1"/>
</dbReference>
<feature type="transmembrane region" description="Helical" evidence="14">
    <location>
        <begin position="12"/>
        <end position="29"/>
    </location>
</feature>
<feature type="domain" description="AAA+ ATPase" evidence="16">
    <location>
        <begin position="196"/>
        <end position="337"/>
    </location>
</feature>
<feature type="binding site" evidence="14">
    <location>
        <position position="428"/>
    </location>
    <ligand>
        <name>Zn(2+)</name>
        <dbReference type="ChEBI" id="CHEBI:29105"/>
        <note>catalytic</note>
    </ligand>
</feature>
<keyword evidence="9 14" id="KW-0067">ATP-binding</keyword>
<dbReference type="EMBL" id="CP022992">
    <property type="protein sequence ID" value="ASW03716.1"/>
    <property type="molecule type" value="Genomic_DNA"/>
</dbReference>
<dbReference type="GO" id="GO:0051301">
    <property type="term" value="P:cell division"/>
    <property type="evidence" value="ECO:0007669"/>
    <property type="project" value="UniProtKB-KW"/>
</dbReference>
<gene>
    <name evidence="14" type="primary">ftsH</name>
    <name evidence="17" type="ORF">CJU94_36585</name>
</gene>
<dbReference type="FunFam" id="3.40.50.300:FF:000001">
    <property type="entry name" value="ATP-dependent zinc metalloprotease FtsH"/>
    <property type="match status" value="1"/>
</dbReference>
<dbReference type="GO" id="GO:0006508">
    <property type="term" value="P:proteolysis"/>
    <property type="evidence" value="ECO:0007669"/>
    <property type="project" value="UniProtKB-KW"/>
</dbReference>
<keyword evidence="4 14" id="KW-0812">Transmembrane</keyword>
<dbReference type="FunFam" id="1.10.8.60:FF:000001">
    <property type="entry name" value="ATP-dependent zinc metalloprotease FtsH"/>
    <property type="match status" value="1"/>
</dbReference>
<dbReference type="GO" id="GO:0030163">
    <property type="term" value="P:protein catabolic process"/>
    <property type="evidence" value="ECO:0007669"/>
    <property type="project" value="UniProtKB-UniRule"/>
</dbReference>
<feature type="active site" evidence="14">
    <location>
        <position position="429"/>
    </location>
</feature>
<evidence type="ECO:0000256" key="15">
    <source>
        <dbReference type="RuleBase" id="RU003651"/>
    </source>
</evidence>
<sequence length="633" mass="67704">MEIKREHQINVLYIVAAFLAVMMIQSFFAKPDHIRTIPYSEFQQLVSQGKVTDLVIGPTQITGTYKDVTAKDVEAGKPQHFSTLRVEPGLAQDLAKANLVFSGEPSPGLLPTILGWLMPAIGFALVWMFLIRPMAMGGGAGGMMAIGKSKAKIYVEKDTKVTFADVAGVDEAKDELKEVVSFLKDPRSYGRLGAHVPKGVLLVGPPGTGKTLLARAVAGEAGVAFFSISGSEFVEMFVGVGAARVRDLFEQARQHAPAIVFIDELDSLGRARGSALPGGGGHDEKEQTLNQLLSELDGFDTSIGVVLLAATNRPEILDPALLRAGRFDRQVLVDRPDKKGRCEILAVHLKKIRLASGVPVADIAALTPGFSGADLANLVNEAALLATRRNADDVTLDDFTQAIERIVAGLEKRNRLLNPHEREVVAHHEMGHALVAMALPGVDPVQKISIIPRGIAALGYTIQRPIEDRFLMDRGELMNRMAVLLGGRAAESLVFEEVSTGAADDLAKASDIARSMVVRFGMDPKLGQVAYEPESVSALGMPAGTDWRPRQYGEETATAIDTAVRELIEVAFKRASSILTANRTLLGEAAHDLLARETMSGEALQAIAARLADVVHAGSELRDVAAATVAASG</sequence>
<evidence type="ECO:0000256" key="2">
    <source>
        <dbReference type="ARBA" id="ARBA00010044"/>
    </source>
</evidence>
<evidence type="ECO:0000259" key="16">
    <source>
        <dbReference type="SMART" id="SM00382"/>
    </source>
</evidence>
<feature type="binding site" evidence="14">
    <location>
        <begin position="204"/>
        <end position="211"/>
    </location>
    <ligand>
        <name>ATP</name>
        <dbReference type="ChEBI" id="CHEBI:30616"/>
    </ligand>
</feature>
<dbReference type="GO" id="GO:0008270">
    <property type="term" value="F:zinc ion binding"/>
    <property type="evidence" value="ECO:0007669"/>
    <property type="project" value="UniProtKB-UniRule"/>
</dbReference>
<dbReference type="Gene3D" id="3.40.50.300">
    <property type="entry name" value="P-loop containing nucleotide triphosphate hydrolases"/>
    <property type="match status" value="1"/>
</dbReference>
<organism evidence="17 18">
    <name type="scientific">Paraburkholderia aromaticivorans</name>
    <dbReference type="NCBI Taxonomy" id="2026199"/>
    <lineage>
        <taxon>Bacteria</taxon>
        <taxon>Pseudomonadati</taxon>
        <taxon>Pseudomonadota</taxon>
        <taxon>Betaproteobacteria</taxon>
        <taxon>Burkholderiales</taxon>
        <taxon>Burkholderiaceae</taxon>
        <taxon>Paraburkholderia</taxon>
    </lineage>
</organism>
<dbReference type="GO" id="GO:0016887">
    <property type="term" value="F:ATP hydrolysis activity"/>
    <property type="evidence" value="ECO:0007669"/>
    <property type="project" value="UniProtKB-UniRule"/>
</dbReference>
<dbReference type="AlphaFoldDB" id="A0A248VXE7"/>
<keyword evidence="11 14" id="KW-0482">Metalloprotease</keyword>
<comment type="cofactor">
    <cofactor evidence="14">
        <name>Zn(2+)</name>
        <dbReference type="ChEBI" id="CHEBI:29105"/>
    </cofactor>
    <text evidence="14">Binds 1 zinc ion per subunit.</text>
</comment>
<dbReference type="InterPro" id="IPR041569">
    <property type="entry name" value="AAA_lid_3"/>
</dbReference>
<dbReference type="CDD" id="cd19501">
    <property type="entry name" value="RecA-like_FtsH"/>
    <property type="match status" value="1"/>
</dbReference>
<keyword evidence="10 14" id="KW-1133">Transmembrane helix</keyword>
<dbReference type="Gene3D" id="3.30.720.210">
    <property type="match status" value="1"/>
</dbReference>
<evidence type="ECO:0000256" key="9">
    <source>
        <dbReference type="ARBA" id="ARBA00022840"/>
    </source>
</evidence>
<evidence type="ECO:0000256" key="14">
    <source>
        <dbReference type="HAMAP-Rule" id="MF_01458"/>
    </source>
</evidence>
<keyword evidence="3 14" id="KW-0645">Protease</keyword>
<comment type="subunit">
    <text evidence="14">Homohexamer.</text>
</comment>
<dbReference type="InterPro" id="IPR003959">
    <property type="entry name" value="ATPase_AAA_core"/>
</dbReference>
<dbReference type="PANTHER" id="PTHR23076">
    <property type="entry name" value="METALLOPROTEASE M41 FTSH"/>
    <property type="match status" value="1"/>
</dbReference>
<dbReference type="SUPFAM" id="SSF140990">
    <property type="entry name" value="FtsH protease domain-like"/>
    <property type="match status" value="1"/>
</dbReference>
<comment type="similarity">
    <text evidence="2 14">In the C-terminal section; belongs to the peptidase M41 family.</text>
</comment>
<evidence type="ECO:0000313" key="18">
    <source>
        <dbReference type="Proteomes" id="UP000215158"/>
    </source>
</evidence>
<dbReference type="SUPFAM" id="SSF52540">
    <property type="entry name" value="P-loop containing nucleoside triphosphate hydrolases"/>
    <property type="match status" value="1"/>
</dbReference>
<reference evidence="17 18" key="1">
    <citation type="submission" date="2017-08" db="EMBL/GenBank/DDBJ databases">
        <title>Identification and genetic characteristics of simultaneous BTEX- and naphthalene-degrading Paraburkholderia sp. BN5 isolated from petroleum-contaminated soil.</title>
        <authorList>
            <person name="Lee Y."/>
            <person name="Jeon C.O."/>
        </authorList>
    </citation>
    <scope>NUCLEOTIDE SEQUENCE [LARGE SCALE GENOMIC DNA]</scope>
    <source>
        <strain evidence="17 18">BN5</strain>
        <plasmid evidence="17 18">pBN2</plasmid>
    </source>
</reference>
<dbReference type="PANTHER" id="PTHR23076:SF113">
    <property type="entry name" value="ATP-DEPENDENT ZINC METALLOPROTEASE FTSH 1, CHLOROPLASTIC-RELATED"/>
    <property type="match status" value="1"/>
</dbReference>
<proteinExistence type="inferred from homology"/>
<evidence type="ECO:0000256" key="12">
    <source>
        <dbReference type="ARBA" id="ARBA00023136"/>
    </source>
</evidence>
<evidence type="ECO:0000256" key="7">
    <source>
        <dbReference type="ARBA" id="ARBA00022801"/>
    </source>
</evidence>
<dbReference type="InterPro" id="IPR000642">
    <property type="entry name" value="Peptidase_M41"/>
</dbReference>
<dbReference type="EC" id="3.4.24.-" evidence="14"/>
<dbReference type="GO" id="GO:0004222">
    <property type="term" value="F:metalloendopeptidase activity"/>
    <property type="evidence" value="ECO:0007669"/>
    <property type="project" value="InterPro"/>
</dbReference>
<evidence type="ECO:0000256" key="10">
    <source>
        <dbReference type="ARBA" id="ARBA00022989"/>
    </source>
</evidence>
<dbReference type="OrthoDB" id="9809379at2"/>
<dbReference type="InterPro" id="IPR011546">
    <property type="entry name" value="Pept_M41_FtsH_extracell"/>
</dbReference>
<comment type="subcellular location">
    <subcellularLocation>
        <location evidence="14">Cell membrane</location>
        <topology evidence="14">Multi-pass membrane protein</topology>
        <orientation evidence="14">Cytoplasmic side</orientation>
    </subcellularLocation>
    <subcellularLocation>
        <location evidence="1">Membrane</location>
    </subcellularLocation>
</comment>
<dbReference type="Proteomes" id="UP000215158">
    <property type="component" value="Plasmid pBN2"/>
</dbReference>
<keyword evidence="14" id="KW-1003">Cell membrane</keyword>
<dbReference type="Gene3D" id="1.10.8.60">
    <property type="match status" value="1"/>
</dbReference>
<dbReference type="InterPro" id="IPR037219">
    <property type="entry name" value="Peptidase_M41-like"/>
</dbReference>
<name>A0A248VXE7_9BURK</name>
<dbReference type="NCBIfam" id="TIGR01241">
    <property type="entry name" value="FtsH_fam"/>
    <property type="match status" value="1"/>
</dbReference>
<keyword evidence="6 14" id="KW-0547">Nucleotide-binding</keyword>
<dbReference type="SMART" id="SM00382">
    <property type="entry name" value="AAA"/>
    <property type="match status" value="1"/>
</dbReference>
<geneLocation type="plasmid" evidence="17 18">
    <name>pBN2</name>
</geneLocation>
<evidence type="ECO:0000256" key="1">
    <source>
        <dbReference type="ARBA" id="ARBA00004370"/>
    </source>
</evidence>
<dbReference type="GO" id="GO:0005886">
    <property type="term" value="C:plasma membrane"/>
    <property type="evidence" value="ECO:0007669"/>
    <property type="project" value="UniProtKB-SubCell"/>
</dbReference>
<evidence type="ECO:0000256" key="8">
    <source>
        <dbReference type="ARBA" id="ARBA00022833"/>
    </source>
</evidence>
<feature type="binding site" evidence="14">
    <location>
        <position position="432"/>
    </location>
    <ligand>
        <name>Zn(2+)</name>
        <dbReference type="ChEBI" id="CHEBI:29105"/>
        <note>catalytic</note>
    </ligand>
</feature>
<comment type="function">
    <text evidence="14">Acts as a processive, ATP-dependent zinc metallopeptidase for both cytoplasmic and membrane proteins. Plays a role in the quality control of integral membrane proteins.</text>
</comment>
<evidence type="ECO:0000256" key="5">
    <source>
        <dbReference type="ARBA" id="ARBA00022723"/>
    </source>
</evidence>
<feature type="binding site" evidence="14">
    <location>
        <position position="505"/>
    </location>
    <ligand>
        <name>Zn(2+)</name>
        <dbReference type="ChEBI" id="CHEBI:29105"/>
        <note>catalytic</note>
    </ligand>
</feature>
<keyword evidence="7 14" id="KW-0378">Hydrolase</keyword>
<evidence type="ECO:0000256" key="11">
    <source>
        <dbReference type="ARBA" id="ARBA00023049"/>
    </source>
</evidence>
<dbReference type="Pfam" id="PF06480">
    <property type="entry name" value="FtsH_ext"/>
    <property type="match status" value="1"/>
</dbReference>
<protein>
    <recommendedName>
        <fullName evidence="14">ATP-dependent zinc metalloprotease FtsH</fullName>
        <ecNumber evidence="14">3.4.24.-</ecNumber>
    </recommendedName>
</protein>
<accession>A0A248VXE7</accession>
<evidence type="ECO:0000256" key="6">
    <source>
        <dbReference type="ARBA" id="ARBA00022741"/>
    </source>
</evidence>
<dbReference type="InterPro" id="IPR003593">
    <property type="entry name" value="AAA+_ATPase"/>
</dbReference>
<dbReference type="Pfam" id="PF17862">
    <property type="entry name" value="AAA_lid_3"/>
    <property type="match status" value="1"/>
</dbReference>
<keyword evidence="8 14" id="KW-0862">Zinc</keyword>
<keyword evidence="17" id="KW-0131">Cell cycle</keyword>
<evidence type="ECO:0000256" key="3">
    <source>
        <dbReference type="ARBA" id="ARBA00022670"/>
    </source>
</evidence>
<dbReference type="InterPro" id="IPR003960">
    <property type="entry name" value="ATPase_AAA_CS"/>
</dbReference>
<keyword evidence="17" id="KW-0132">Cell division</keyword>
<dbReference type="GO" id="GO:0004176">
    <property type="term" value="F:ATP-dependent peptidase activity"/>
    <property type="evidence" value="ECO:0007669"/>
    <property type="project" value="InterPro"/>
</dbReference>
<evidence type="ECO:0000256" key="4">
    <source>
        <dbReference type="ARBA" id="ARBA00022692"/>
    </source>
</evidence>
<dbReference type="HAMAP" id="MF_01458">
    <property type="entry name" value="FtsH"/>
    <property type="match status" value="1"/>
</dbReference>
<dbReference type="Pfam" id="PF01434">
    <property type="entry name" value="Peptidase_M41"/>
    <property type="match status" value="1"/>
</dbReference>
<keyword evidence="5 14" id="KW-0479">Metal-binding</keyword>
<evidence type="ECO:0000256" key="13">
    <source>
        <dbReference type="ARBA" id="ARBA00061570"/>
    </source>
</evidence>
<dbReference type="Gene3D" id="1.20.58.760">
    <property type="entry name" value="Peptidase M41"/>
    <property type="match status" value="1"/>
</dbReference>
<dbReference type="PROSITE" id="PS00674">
    <property type="entry name" value="AAA"/>
    <property type="match status" value="1"/>
</dbReference>
<keyword evidence="18" id="KW-1185">Reference proteome</keyword>
<dbReference type="KEGG" id="parb:CJU94_36585"/>
<dbReference type="InterPro" id="IPR005936">
    <property type="entry name" value="FtsH"/>
</dbReference>